<dbReference type="InterPro" id="IPR032675">
    <property type="entry name" value="LRR_dom_sf"/>
</dbReference>
<dbReference type="Gene3D" id="3.80.10.10">
    <property type="entry name" value="Ribonuclease Inhibitor"/>
    <property type="match status" value="1"/>
</dbReference>
<dbReference type="SUPFAM" id="SSF56112">
    <property type="entry name" value="Protein kinase-like (PK-like)"/>
    <property type="match status" value="1"/>
</dbReference>
<dbReference type="InterPro" id="IPR013210">
    <property type="entry name" value="LRR_N_plant-typ"/>
</dbReference>
<dbReference type="InterPro" id="IPR001245">
    <property type="entry name" value="Ser-Thr/Tyr_kinase_cat_dom"/>
</dbReference>
<evidence type="ECO:0000256" key="10">
    <source>
        <dbReference type="SAM" id="Phobius"/>
    </source>
</evidence>
<feature type="domain" description="Protein kinase" evidence="12">
    <location>
        <begin position="417"/>
        <end position="705"/>
    </location>
</feature>
<dbReference type="PANTHER" id="PTHR48007">
    <property type="entry name" value="LEUCINE-RICH REPEAT RECEPTOR-LIKE PROTEIN KINASE PXC1"/>
    <property type="match status" value="1"/>
</dbReference>
<gene>
    <name evidence="14" type="primary">LOC109714887</name>
</gene>
<dbReference type="Pfam" id="PF07714">
    <property type="entry name" value="PK_Tyr_Ser-Thr"/>
    <property type="match status" value="1"/>
</dbReference>
<organism evidence="13 14">
    <name type="scientific">Ananas comosus</name>
    <name type="common">Pineapple</name>
    <name type="synonym">Ananas ananas</name>
    <dbReference type="NCBI Taxonomy" id="4615"/>
    <lineage>
        <taxon>Eukaryota</taxon>
        <taxon>Viridiplantae</taxon>
        <taxon>Streptophyta</taxon>
        <taxon>Embryophyta</taxon>
        <taxon>Tracheophyta</taxon>
        <taxon>Spermatophyta</taxon>
        <taxon>Magnoliopsida</taxon>
        <taxon>Liliopsida</taxon>
        <taxon>Poales</taxon>
        <taxon>Bromeliaceae</taxon>
        <taxon>Bromelioideae</taxon>
        <taxon>Ananas</taxon>
    </lineage>
</organism>
<feature type="compositionally biased region" description="Pro residues" evidence="9">
    <location>
        <begin position="313"/>
        <end position="325"/>
    </location>
</feature>
<dbReference type="Proteomes" id="UP000515123">
    <property type="component" value="Linkage group 9"/>
</dbReference>
<proteinExistence type="predicted"/>
<dbReference type="Pfam" id="PF00560">
    <property type="entry name" value="LRR_1"/>
    <property type="match status" value="1"/>
</dbReference>
<evidence type="ECO:0000313" key="14">
    <source>
        <dbReference type="RefSeq" id="XP_020095203.1"/>
    </source>
</evidence>
<evidence type="ECO:0000256" key="5">
    <source>
        <dbReference type="ARBA" id="ARBA00022737"/>
    </source>
</evidence>
<dbReference type="FunFam" id="1.10.510.10:FF:000448">
    <property type="entry name" value="Putative LRR receptor-like serine/threonine-protein kinase"/>
    <property type="match status" value="1"/>
</dbReference>
<accession>A0A6P5FP16</accession>
<feature type="transmembrane region" description="Helical" evidence="10">
    <location>
        <begin position="337"/>
        <end position="361"/>
    </location>
</feature>
<feature type="chain" id="PRO_5027916575" evidence="11">
    <location>
        <begin position="32"/>
        <end position="792"/>
    </location>
</feature>
<dbReference type="FunFam" id="3.30.200.20:FF:000433">
    <property type="entry name" value="Predicted protein"/>
    <property type="match status" value="1"/>
</dbReference>
<keyword evidence="5" id="KW-0677">Repeat</keyword>
<sequence length="792" mass="86413">MLPKRPHKMQNYILVLSLLALFFSSSSPVVGDVLNSTADFAALYSLRASLGIRSRDWPRKADPCTNWAGVGCRTGRVVSLTLSGLRRTRLGKLDPRFDVDGLRNLSRLVVFNASGFLLPGPIPVWFGRLSLTDLGLRFTGINGSIPVELGRVGTLRTLDLSHNSLGGSVPAQLGNLTALATVDLSHNNLSGNLTASLLSLPYLTLLDVSANNLTGELPDPSLWGANATGEVVFNLSTNLFYGPIQTLIEGRVLRRFRSLDVSDNYFEGQSAIGGAITNASLALNCFRNASDQRNPIDCEEFYRKRGLVFDDPTAPPPPPPPPPPESSVGKRSSKWKYIVASVVGGVALLVVLSAVIILCALRSRTSRQRVPEGSTVNVGRSSGVAPLPPSPSNPRSSSSTGPDATSYERFLKATEGFGNDNLIKHGRTGDLYHGMLEDGAQVVVKRIDGKKTVKKEWIVGELGFFAKVSHERFVPFLGHCSKGKEDEEEVLLVYKYVIKGDLTEALHRKPGMEEEGLASLDWITRLKIAIGVAEALCFLHHECDPPLVHRDIQASSVLLDDKFEVRLGSLSEVCAQQVDGPQNVFTRMLRSSKTLDKGTSGSPATYTYDIYCFGKVLLELVTGKLGISASYDGSTNELLENIVTNINIYEKELVTKIMDPSLIVDEDHLEEVWAVAIVAKSCLNPKPARRPLARYILKALENPLKVVRNDSRSNSARLKSASSRSSWQGAFRGSWRQSSETASASGRWRDDRSFRLSVRSQGSGGDHSFSLRRSSREIGPEPVGLKEEDTSE</sequence>
<keyword evidence="7 10" id="KW-0472">Membrane</keyword>
<dbReference type="PRINTS" id="PR00019">
    <property type="entry name" value="LEURICHRPT"/>
</dbReference>
<keyword evidence="4 11" id="KW-0732">Signal</keyword>
<keyword evidence="8" id="KW-0325">Glycoprotein</keyword>
<dbReference type="PANTHER" id="PTHR48007:SF81">
    <property type="entry name" value="PROTEIN KINASE DOMAIN-CONTAINING PROTEIN"/>
    <property type="match status" value="1"/>
</dbReference>
<evidence type="ECO:0000256" key="7">
    <source>
        <dbReference type="ARBA" id="ARBA00023136"/>
    </source>
</evidence>
<reference evidence="14" key="2">
    <citation type="submission" date="2025-08" db="UniProtKB">
        <authorList>
            <consortium name="RefSeq"/>
        </authorList>
    </citation>
    <scope>IDENTIFICATION</scope>
    <source>
        <tissue evidence="14">Leaf</tissue>
    </source>
</reference>
<evidence type="ECO:0000259" key="12">
    <source>
        <dbReference type="PROSITE" id="PS50011"/>
    </source>
</evidence>
<dbReference type="Gene3D" id="3.30.200.20">
    <property type="entry name" value="Phosphorylase Kinase, domain 1"/>
    <property type="match status" value="1"/>
</dbReference>
<dbReference type="GeneID" id="109714887"/>
<comment type="subcellular location">
    <subcellularLocation>
        <location evidence="1">Membrane</location>
    </subcellularLocation>
</comment>
<feature type="compositionally biased region" description="Basic and acidic residues" evidence="9">
    <location>
        <begin position="774"/>
        <end position="792"/>
    </location>
</feature>
<feature type="compositionally biased region" description="Low complexity" evidence="9">
    <location>
        <begin position="393"/>
        <end position="402"/>
    </location>
</feature>
<feature type="region of interest" description="Disordered" evidence="9">
    <location>
        <begin position="369"/>
        <end position="404"/>
    </location>
</feature>
<dbReference type="GO" id="GO:0005524">
    <property type="term" value="F:ATP binding"/>
    <property type="evidence" value="ECO:0007669"/>
    <property type="project" value="InterPro"/>
</dbReference>
<dbReference type="PROSITE" id="PS50011">
    <property type="entry name" value="PROTEIN_KINASE_DOM"/>
    <property type="match status" value="1"/>
</dbReference>
<evidence type="ECO:0000313" key="13">
    <source>
        <dbReference type="Proteomes" id="UP000515123"/>
    </source>
</evidence>
<evidence type="ECO:0000256" key="6">
    <source>
        <dbReference type="ARBA" id="ARBA00022989"/>
    </source>
</evidence>
<evidence type="ECO:0000256" key="9">
    <source>
        <dbReference type="SAM" id="MobiDB-lite"/>
    </source>
</evidence>
<reference evidence="13" key="1">
    <citation type="journal article" date="2015" name="Nat. Genet.">
        <title>The pineapple genome and the evolution of CAM photosynthesis.</title>
        <authorList>
            <person name="Ming R."/>
            <person name="VanBuren R."/>
            <person name="Wai C.M."/>
            <person name="Tang H."/>
            <person name="Schatz M.C."/>
            <person name="Bowers J.E."/>
            <person name="Lyons E."/>
            <person name="Wang M.L."/>
            <person name="Chen J."/>
            <person name="Biggers E."/>
            <person name="Zhang J."/>
            <person name="Huang L."/>
            <person name="Zhang L."/>
            <person name="Miao W."/>
            <person name="Zhang J."/>
            <person name="Ye Z."/>
            <person name="Miao C."/>
            <person name="Lin Z."/>
            <person name="Wang H."/>
            <person name="Zhou H."/>
            <person name="Yim W.C."/>
            <person name="Priest H.D."/>
            <person name="Zheng C."/>
            <person name="Woodhouse M."/>
            <person name="Edger P.P."/>
            <person name="Guyot R."/>
            <person name="Guo H.B."/>
            <person name="Guo H."/>
            <person name="Zheng G."/>
            <person name="Singh R."/>
            <person name="Sharma A."/>
            <person name="Min X."/>
            <person name="Zheng Y."/>
            <person name="Lee H."/>
            <person name="Gurtowski J."/>
            <person name="Sedlazeck F.J."/>
            <person name="Harkess A."/>
            <person name="McKain M.R."/>
            <person name="Liao Z."/>
            <person name="Fang J."/>
            <person name="Liu J."/>
            <person name="Zhang X."/>
            <person name="Zhang Q."/>
            <person name="Hu W."/>
            <person name="Qin Y."/>
            <person name="Wang K."/>
            <person name="Chen L.Y."/>
            <person name="Shirley N."/>
            <person name="Lin Y.R."/>
            <person name="Liu L.Y."/>
            <person name="Hernandez A.G."/>
            <person name="Wright C.L."/>
            <person name="Bulone V."/>
            <person name="Tuskan G.A."/>
            <person name="Heath K."/>
            <person name="Zee F."/>
            <person name="Moore P.H."/>
            <person name="Sunkar R."/>
            <person name="Leebens-Mack J.H."/>
            <person name="Mockler T."/>
            <person name="Bennetzen J.L."/>
            <person name="Freeling M."/>
            <person name="Sankoff D."/>
            <person name="Paterson A.H."/>
            <person name="Zhu X."/>
            <person name="Yang X."/>
            <person name="Smith J.A."/>
            <person name="Cushman J.C."/>
            <person name="Paull R.E."/>
            <person name="Yu Q."/>
        </authorList>
    </citation>
    <scope>NUCLEOTIDE SEQUENCE [LARGE SCALE GENOMIC DNA]</scope>
    <source>
        <strain evidence="13">cv. F153</strain>
    </source>
</reference>
<evidence type="ECO:0000256" key="8">
    <source>
        <dbReference type="ARBA" id="ARBA00023180"/>
    </source>
</evidence>
<name>A0A6P5FP16_ANACO</name>
<dbReference type="GO" id="GO:0016020">
    <property type="term" value="C:membrane"/>
    <property type="evidence" value="ECO:0007669"/>
    <property type="project" value="UniProtKB-SubCell"/>
</dbReference>
<feature type="region of interest" description="Disordered" evidence="9">
    <location>
        <begin position="755"/>
        <end position="792"/>
    </location>
</feature>
<dbReference type="FunFam" id="3.80.10.10:FF:000041">
    <property type="entry name" value="LRR receptor-like serine/threonine-protein kinase ERECTA"/>
    <property type="match status" value="1"/>
</dbReference>
<dbReference type="GO" id="GO:0004672">
    <property type="term" value="F:protein kinase activity"/>
    <property type="evidence" value="ECO:0007669"/>
    <property type="project" value="InterPro"/>
</dbReference>
<feature type="region of interest" description="Disordered" evidence="9">
    <location>
        <begin position="308"/>
        <end position="330"/>
    </location>
</feature>
<dbReference type="Gene3D" id="1.10.510.10">
    <property type="entry name" value="Transferase(Phosphotransferase) domain 1"/>
    <property type="match status" value="1"/>
</dbReference>
<evidence type="ECO:0000256" key="2">
    <source>
        <dbReference type="ARBA" id="ARBA00022614"/>
    </source>
</evidence>
<dbReference type="OrthoDB" id="676979at2759"/>
<feature type="signal peptide" evidence="11">
    <location>
        <begin position="1"/>
        <end position="31"/>
    </location>
</feature>
<evidence type="ECO:0000256" key="3">
    <source>
        <dbReference type="ARBA" id="ARBA00022692"/>
    </source>
</evidence>
<keyword evidence="6 10" id="KW-1133">Transmembrane helix</keyword>
<dbReference type="AlphaFoldDB" id="A0A6P5FP16"/>
<dbReference type="Gramene" id="Aco008633.1.mrna1">
    <property type="protein sequence ID" value="Aco008633.1.mrna1"/>
    <property type="gene ID" value="Aco008633.1.path1"/>
</dbReference>
<dbReference type="RefSeq" id="XP_020095203.1">
    <property type="nucleotide sequence ID" value="XM_020239614.1"/>
</dbReference>
<keyword evidence="2" id="KW-0433">Leucine-rich repeat</keyword>
<keyword evidence="3 10" id="KW-0812">Transmembrane</keyword>
<keyword evidence="13" id="KW-1185">Reference proteome</keyword>
<evidence type="ECO:0000256" key="4">
    <source>
        <dbReference type="ARBA" id="ARBA00022729"/>
    </source>
</evidence>
<dbReference type="InterPro" id="IPR011009">
    <property type="entry name" value="Kinase-like_dom_sf"/>
</dbReference>
<evidence type="ECO:0000256" key="11">
    <source>
        <dbReference type="SAM" id="SignalP"/>
    </source>
</evidence>
<dbReference type="InterPro" id="IPR000719">
    <property type="entry name" value="Prot_kinase_dom"/>
</dbReference>
<dbReference type="Pfam" id="PF08263">
    <property type="entry name" value="LRRNT_2"/>
    <property type="match status" value="1"/>
</dbReference>
<dbReference type="InterPro" id="IPR001611">
    <property type="entry name" value="Leu-rich_rpt"/>
</dbReference>
<dbReference type="InterPro" id="IPR046959">
    <property type="entry name" value="PRK1-6/SRF4-like"/>
</dbReference>
<evidence type="ECO:0000256" key="1">
    <source>
        <dbReference type="ARBA" id="ARBA00004370"/>
    </source>
</evidence>
<protein>
    <submittedName>
        <fullName evidence="14">Probable LRR receptor-like serine/threonine-protein kinase At2g16250</fullName>
    </submittedName>
</protein>
<dbReference type="SUPFAM" id="SSF52058">
    <property type="entry name" value="L domain-like"/>
    <property type="match status" value="1"/>
</dbReference>